<dbReference type="AlphaFoldDB" id="A0A7R8WKA5"/>
<evidence type="ECO:0000256" key="4">
    <source>
        <dbReference type="ARBA" id="ARBA00022692"/>
    </source>
</evidence>
<evidence type="ECO:0000256" key="1">
    <source>
        <dbReference type="ARBA" id="ARBA00004651"/>
    </source>
</evidence>
<keyword evidence="6" id="KW-0472">Membrane</keyword>
<evidence type="ECO:0000313" key="8">
    <source>
        <dbReference type="EMBL" id="CAD7232524.1"/>
    </source>
</evidence>
<comment type="similarity">
    <text evidence="2">Belongs to the ExbB/TolQ family.</text>
</comment>
<dbReference type="OrthoDB" id="1938855at2759"/>
<comment type="subcellular location">
    <subcellularLocation>
        <location evidence="1">Cell membrane</location>
        <topology evidence="1">Multi-pass membrane protein</topology>
    </subcellularLocation>
</comment>
<accession>A0A7R8WKA5</accession>
<dbReference type="PANTHER" id="PTHR30625">
    <property type="entry name" value="PROTEIN TOLQ"/>
    <property type="match status" value="1"/>
</dbReference>
<protein>
    <recommendedName>
        <fullName evidence="7">MotA/TolQ/ExbB proton channel domain-containing protein</fullName>
    </recommendedName>
</protein>
<gene>
    <name evidence="8" type="ORF">CTOB1V02_LOCUS10359</name>
</gene>
<dbReference type="PANTHER" id="PTHR30625:SF11">
    <property type="entry name" value="MOTA_TOLQ_EXBB PROTON CHANNEL DOMAIN-CONTAINING PROTEIN"/>
    <property type="match status" value="1"/>
</dbReference>
<feature type="domain" description="MotA/TolQ/ExbB proton channel" evidence="7">
    <location>
        <begin position="55"/>
        <end position="174"/>
    </location>
</feature>
<evidence type="ECO:0000259" key="7">
    <source>
        <dbReference type="Pfam" id="PF01618"/>
    </source>
</evidence>
<dbReference type="InterPro" id="IPR002898">
    <property type="entry name" value="MotA_ExbB_proton_chnl"/>
</dbReference>
<evidence type="ECO:0000256" key="6">
    <source>
        <dbReference type="ARBA" id="ARBA00023136"/>
    </source>
</evidence>
<keyword evidence="3" id="KW-1003">Cell membrane</keyword>
<dbReference type="GO" id="GO:0005886">
    <property type="term" value="C:plasma membrane"/>
    <property type="evidence" value="ECO:0007669"/>
    <property type="project" value="UniProtKB-SubCell"/>
</dbReference>
<keyword evidence="4" id="KW-0812">Transmembrane</keyword>
<dbReference type="GO" id="GO:0017038">
    <property type="term" value="P:protein import"/>
    <property type="evidence" value="ECO:0007669"/>
    <property type="project" value="TreeGrafter"/>
</dbReference>
<evidence type="ECO:0000256" key="5">
    <source>
        <dbReference type="ARBA" id="ARBA00022989"/>
    </source>
</evidence>
<keyword evidence="5" id="KW-1133">Transmembrane helix</keyword>
<dbReference type="InterPro" id="IPR050790">
    <property type="entry name" value="ExbB/TolQ_transport"/>
</dbReference>
<reference evidence="8" key="1">
    <citation type="submission" date="2020-11" db="EMBL/GenBank/DDBJ databases">
        <authorList>
            <person name="Tran Van P."/>
        </authorList>
    </citation>
    <scope>NUCLEOTIDE SEQUENCE</scope>
</reference>
<dbReference type="EMBL" id="OB664759">
    <property type="protein sequence ID" value="CAD7232524.1"/>
    <property type="molecule type" value="Genomic_DNA"/>
</dbReference>
<dbReference type="Pfam" id="PF01618">
    <property type="entry name" value="MotA_ExbB"/>
    <property type="match status" value="1"/>
</dbReference>
<proteinExistence type="inferred from homology"/>
<evidence type="ECO:0000256" key="2">
    <source>
        <dbReference type="ARBA" id="ARBA00010442"/>
    </source>
</evidence>
<sequence length="208" mass="22751">MSMVLVSLFLGKLWQFTASGMFSSRKNRLADDIVNQWEAGEQKKAVTLAATSADPQTTFLLHTTQHLYNRTLIGKALEDELSREAGQYLARLRSNLRSIELIAMLAPLIGLLGTVLGMIEAFQAMELAGKQVDPSTLSGGIWKALLTTAVGLIVAIPATVIHNWLERKIDDVARGLQDRATRLLTAVAMRKPAITAKSRTTETVRAHA</sequence>
<name>A0A7R8WKA5_9CRUS</name>
<evidence type="ECO:0000256" key="3">
    <source>
        <dbReference type="ARBA" id="ARBA00022475"/>
    </source>
</evidence>
<organism evidence="8">
    <name type="scientific">Cyprideis torosa</name>
    <dbReference type="NCBI Taxonomy" id="163714"/>
    <lineage>
        <taxon>Eukaryota</taxon>
        <taxon>Metazoa</taxon>
        <taxon>Ecdysozoa</taxon>
        <taxon>Arthropoda</taxon>
        <taxon>Crustacea</taxon>
        <taxon>Oligostraca</taxon>
        <taxon>Ostracoda</taxon>
        <taxon>Podocopa</taxon>
        <taxon>Podocopida</taxon>
        <taxon>Cytherocopina</taxon>
        <taxon>Cytheroidea</taxon>
        <taxon>Cytherideidae</taxon>
        <taxon>Cyprideis</taxon>
    </lineage>
</organism>